<name>A0A8S3CGJ4_9BILA</name>
<evidence type="ECO:0000313" key="2">
    <source>
        <dbReference type="EMBL" id="CAF4907855.1"/>
    </source>
</evidence>
<dbReference type="InterPro" id="IPR036179">
    <property type="entry name" value="Ig-like_dom_sf"/>
</dbReference>
<protein>
    <recommendedName>
        <fullName evidence="1">Immunoglobulin I-set domain-containing protein</fullName>
    </recommendedName>
</protein>
<dbReference type="InterPro" id="IPR013783">
    <property type="entry name" value="Ig-like_fold"/>
</dbReference>
<feature type="non-terminal residue" evidence="2">
    <location>
        <position position="1"/>
    </location>
</feature>
<dbReference type="Proteomes" id="UP000676336">
    <property type="component" value="Unassembled WGS sequence"/>
</dbReference>
<dbReference type="SUPFAM" id="SSF48726">
    <property type="entry name" value="Immunoglobulin"/>
    <property type="match status" value="1"/>
</dbReference>
<comment type="caution">
    <text evidence="2">The sequence shown here is derived from an EMBL/GenBank/DDBJ whole genome shotgun (WGS) entry which is preliminary data.</text>
</comment>
<evidence type="ECO:0000313" key="3">
    <source>
        <dbReference type="Proteomes" id="UP000676336"/>
    </source>
</evidence>
<evidence type="ECO:0000259" key="1">
    <source>
        <dbReference type="Pfam" id="PF07679"/>
    </source>
</evidence>
<gene>
    <name evidence="2" type="ORF">SMN809_LOCUS52078</name>
</gene>
<organism evidence="2 3">
    <name type="scientific">Rotaria magnacalcarata</name>
    <dbReference type="NCBI Taxonomy" id="392030"/>
    <lineage>
        <taxon>Eukaryota</taxon>
        <taxon>Metazoa</taxon>
        <taxon>Spiralia</taxon>
        <taxon>Gnathifera</taxon>
        <taxon>Rotifera</taxon>
        <taxon>Eurotatoria</taxon>
        <taxon>Bdelloidea</taxon>
        <taxon>Philodinida</taxon>
        <taxon>Philodinidae</taxon>
        <taxon>Rotaria</taxon>
    </lineage>
</organism>
<sequence>LKNDNRVVQDDHLKFDITGDTVKLVITETVPSDAGSYELIAENALGSIDCAAKLIVQ</sequence>
<proteinExistence type="predicted"/>
<feature type="non-terminal residue" evidence="2">
    <location>
        <position position="57"/>
    </location>
</feature>
<dbReference type="Gene3D" id="2.60.40.10">
    <property type="entry name" value="Immunoglobulins"/>
    <property type="match status" value="1"/>
</dbReference>
<reference evidence="2" key="1">
    <citation type="submission" date="2021-02" db="EMBL/GenBank/DDBJ databases">
        <authorList>
            <person name="Nowell W R."/>
        </authorList>
    </citation>
    <scope>NUCLEOTIDE SEQUENCE</scope>
</reference>
<dbReference type="Pfam" id="PF07679">
    <property type="entry name" value="I-set"/>
    <property type="match status" value="1"/>
</dbReference>
<dbReference type="EMBL" id="CAJOBI010175999">
    <property type="protein sequence ID" value="CAF4907855.1"/>
    <property type="molecule type" value="Genomic_DNA"/>
</dbReference>
<dbReference type="AlphaFoldDB" id="A0A8S3CGJ4"/>
<accession>A0A8S3CGJ4</accession>
<feature type="domain" description="Immunoglobulin I-set" evidence="1">
    <location>
        <begin position="2"/>
        <end position="56"/>
    </location>
</feature>
<dbReference type="InterPro" id="IPR013098">
    <property type="entry name" value="Ig_I-set"/>
</dbReference>